<dbReference type="Pfam" id="PF07715">
    <property type="entry name" value="Plug"/>
    <property type="match status" value="1"/>
</dbReference>
<accession>A0A3E1P196</accession>
<dbReference type="GO" id="GO:0009279">
    <property type="term" value="C:cell outer membrane"/>
    <property type="evidence" value="ECO:0007669"/>
    <property type="project" value="UniProtKB-SubCell"/>
</dbReference>
<dbReference type="Gene3D" id="2.170.130.10">
    <property type="entry name" value="TonB-dependent receptor, plug domain"/>
    <property type="match status" value="1"/>
</dbReference>
<evidence type="ECO:0000256" key="7">
    <source>
        <dbReference type="PROSITE-ProRule" id="PRU01360"/>
    </source>
</evidence>
<dbReference type="InterPro" id="IPR036942">
    <property type="entry name" value="Beta-barrel_TonB_sf"/>
</dbReference>
<proteinExistence type="inferred from homology"/>
<keyword evidence="6 7" id="KW-0998">Cell outer membrane</keyword>
<dbReference type="NCBIfam" id="TIGR04056">
    <property type="entry name" value="OMP_RagA_SusC"/>
    <property type="match status" value="1"/>
</dbReference>
<evidence type="ECO:0000313" key="11">
    <source>
        <dbReference type="Proteomes" id="UP000261174"/>
    </source>
</evidence>
<comment type="similarity">
    <text evidence="7">Belongs to the TonB-dependent receptor family.</text>
</comment>
<evidence type="ECO:0000256" key="2">
    <source>
        <dbReference type="ARBA" id="ARBA00022448"/>
    </source>
</evidence>
<dbReference type="InterPro" id="IPR023997">
    <property type="entry name" value="TonB-dep_OMP_SusC/RagA_CS"/>
</dbReference>
<keyword evidence="5 7" id="KW-0472">Membrane</keyword>
<dbReference type="InterPro" id="IPR008969">
    <property type="entry name" value="CarboxyPept-like_regulatory"/>
</dbReference>
<dbReference type="Proteomes" id="UP000261174">
    <property type="component" value="Unassembled WGS sequence"/>
</dbReference>
<comment type="subcellular location">
    <subcellularLocation>
        <location evidence="1 7">Cell outer membrane</location>
        <topology evidence="1 7">Multi-pass membrane protein</topology>
    </subcellularLocation>
</comment>
<keyword evidence="3 7" id="KW-1134">Transmembrane beta strand</keyword>
<feature type="signal peptide" evidence="8">
    <location>
        <begin position="1"/>
        <end position="26"/>
    </location>
</feature>
<dbReference type="OrthoDB" id="9768177at2"/>
<name>A0A3E1P196_9BACT</name>
<dbReference type="InterPro" id="IPR037066">
    <property type="entry name" value="Plug_dom_sf"/>
</dbReference>
<evidence type="ECO:0000259" key="9">
    <source>
        <dbReference type="SMART" id="SM00965"/>
    </source>
</evidence>
<evidence type="ECO:0000256" key="4">
    <source>
        <dbReference type="ARBA" id="ARBA00022692"/>
    </source>
</evidence>
<feature type="domain" description="Secretin/TonB short N-terminal" evidence="9">
    <location>
        <begin position="57"/>
        <end position="108"/>
    </location>
</feature>
<reference evidence="10 11" key="1">
    <citation type="submission" date="2018-08" db="EMBL/GenBank/DDBJ databases">
        <title>Chitinophaga sp. K20C18050901, a novel bacterium isolated from forest soil.</title>
        <authorList>
            <person name="Wang C."/>
        </authorList>
    </citation>
    <scope>NUCLEOTIDE SEQUENCE [LARGE SCALE GENOMIC DNA]</scope>
    <source>
        <strain evidence="10 11">K20C18050901</strain>
    </source>
</reference>
<dbReference type="RefSeq" id="WP_116854853.1">
    <property type="nucleotide sequence ID" value="NZ_QTJV01000006.1"/>
</dbReference>
<dbReference type="SUPFAM" id="SSF56935">
    <property type="entry name" value="Porins"/>
    <property type="match status" value="1"/>
</dbReference>
<evidence type="ECO:0000256" key="8">
    <source>
        <dbReference type="SAM" id="SignalP"/>
    </source>
</evidence>
<gene>
    <name evidence="10" type="ORF">DXN04_18470</name>
</gene>
<sequence length="1081" mass="119451">MAKHVCSVIGTLCVLYLLLLRSTALAQTADHSAKVTVVGKHLPLSAIFKSISKQTGYYFVFDNAILDETEQVNAHFRRVPWDQILQIVLQDKHISWTLLNNRIFLQQSARTDIPAAAAPAQDTLQYVVKGYIRTDGEQAVPGVTVMLKGTSRGITTGNDGAFELRQLPRNIVLHISSLGFAPLDTVLAPFHTHVIHLSEAVNSLDAAVVIGYGASSRRLLTGNVNRITAAQIASQPVVNPLTALQGQIPGLLVMNTNGLPGAEIKVYIRGRNSIAAGNNPLFIVDGVPFDISPLNKLDELQGAVRYISPFNSINPSDIESVDILKDADATAIYGSRGANGVVLVSTKKGKPGPSQLELNVYQGAGRTAGSFPMLNTPQYLAMRRDAFKNDGITPGVADAPDLLVWDTTLNMNWQKYLTGGTAPVTNVQLSYSGGNELTTFRLAGNYYRQGSVLPAALSYARGGGHFSIQHHDVNERFEVNSTTLFTTDYNRSISNDLYSLINLPPDYPMYDRNGKFFWGTYLDNPAAYLIQRANSQTGNLLSNVVLRYRLYPGLYLKLSGGYARIDMRQTFSFPQSSQHPESATGSYVRVADNIRSGYIVEPQADYTMRIAKGSLHALVGGTFQRTRNRGEFAEGSGYADENNLGSLAGADTVIRKDDTHGEYRYISFFTRWNYNWQDKYLLNVSYRRDGSSRFGPGRQFGDFGAIGAAWIFSEEPRLKQLRWLSFGKLRVSGGITGNDQIPDYQYMSNYGPGGNYQNSNTLAPLRIANDDYSWEENKKLEAALELGFLQDRFFLAVARYENWSSNQLVGYQLPGISGFASYQANLPAIVRNKGWEIELTSSNIRSKQLNWKSSVNATFFANKLQSFPALAASSYATIFAIGQSLNIVRGYHFLGVNPETGVAVFEDVNKDGNLSSANDLVTVANRDPRYYVGFTNDITFGQFSLSWFLQYVRQQGQVYVNAPGSLRNETIFALDRWQYYGDKTNVQRASATPGNEAFDLTTKLSLSNAAYMDASYLRLRNISLAYELPVAWIKRVHVSKCRLYAAGQDLITISPYNGANPETQLALPPMKIITGGMQLTL</sequence>
<evidence type="ECO:0000256" key="6">
    <source>
        <dbReference type="ARBA" id="ARBA00023237"/>
    </source>
</evidence>
<feature type="chain" id="PRO_5017545753" evidence="8">
    <location>
        <begin position="27"/>
        <end position="1081"/>
    </location>
</feature>
<organism evidence="10 11">
    <name type="scientific">Chitinophaga silvisoli</name>
    <dbReference type="NCBI Taxonomy" id="2291814"/>
    <lineage>
        <taxon>Bacteria</taxon>
        <taxon>Pseudomonadati</taxon>
        <taxon>Bacteroidota</taxon>
        <taxon>Chitinophagia</taxon>
        <taxon>Chitinophagales</taxon>
        <taxon>Chitinophagaceae</taxon>
        <taxon>Chitinophaga</taxon>
    </lineage>
</organism>
<dbReference type="InterPro" id="IPR012910">
    <property type="entry name" value="Plug_dom"/>
</dbReference>
<evidence type="ECO:0000256" key="1">
    <source>
        <dbReference type="ARBA" id="ARBA00004571"/>
    </source>
</evidence>
<comment type="caution">
    <text evidence="10">The sequence shown here is derived from an EMBL/GenBank/DDBJ whole genome shotgun (WGS) entry which is preliminary data.</text>
</comment>
<dbReference type="PROSITE" id="PS52016">
    <property type="entry name" value="TONB_DEPENDENT_REC_3"/>
    <property type="match status" value="1"/>
</dbReference>
<evidence type="ECO:0000256" key="5">
    <source>
        <dbReference type="ARBA" id="ARBA00023136"/>
    </source>
</evidence>
<protein>
    <submittedName>
        <fullName evidence="10">SusC/RagA family TonB-linked outer membrane protein</fullName>
    </submittedName>
</protein>
<keyword evidence="8" id="KW-0732">Signal</keyword>
<dbReference type="InterPro" id="IPR011662">
    <property type="entry name" value="Secretin/TonB_short_N"/>
</dbReference>
<dbReference type="SMART" id="SM00965">
    <property type="entry name" value="STN"/>
    <property type="match status" value="1"/>
</dbReference>
<dbReference type="SUPFAM" id="SSF49464">
    <property type="entry name" value="Carboxypeptidase regulatory domain-like"/>
    <property type="match status" value="1"/>
</dbReference>
<dbReference type="InterPro" id="IPR039426">
    <property type="entry name" value="TonB-dep_rcpt-like"/>
</dbReference>
<dbReference type="Gene3D" id="2.60.40.1120">
    <property type="entry name" value="Carboxypeptidase-like, regulatory domain"/>
    <property type="match status" value="1"/>
</dbReference>
<dbReference type="Gene3D" id="2.40.170.20">
    <property type="entry name" value="TonB-dependent receptor, beta-barrel domain"/>
    <property type="match status" value="1"/>
</dbReference>
<dbReference type="Pfam" id="PF13715">
    <property type="entry name" value="CarbopepD_reg_2"/>
    <property type="match status" value="1"/>
</dbReference>
<keyword evidence="11" id="KW-1185">Reference proteome</keyword>
<dbReference type="EMBL" id="QTJV01000006">
    <property type="protein sequence ID" value="RFM33935.1"/>
    <property type="molecule type" value="Genomic_DNA"/>
</dbReference>
<evidence type="ECO:0000256" key="3">
    <source>
        <dbReference type="ARBA" id="ARBA00022452"/>
    </source>
</evidence>
<dbReference type="InterPro" id="IPR023996">
    <property type="entry name" value="TonB-dep_OMP_SusC/RagA"/>
</dbReference>
<dbReference type="NCBIfam" id="TIGR04057">
    <property type="entry name" value="SusC_RagA_signa"/>
    <property type="match status" value="1"/>
</dbReference>
<dbReference type="AlphaFoldDB" id="A0A3E1P196"/>
<keyword evidence="4 7" id="KW-0812">Transmembrane</keyword>
<keyword evidence="2 7" id="KW-0813">Transport</keyword>
<evidence type="ECO:0000313" key="10">
    <source>
        <dbReference type="EMBL" id="RFM33935.1"/>
    </source>
</evidence>